<evidence type="ECO:0000256" key="9">
    <source>
        <dbReference type="ARBA" id="ARBA00069043"/>
    </source>
</evidence>
<evidence type="ECO:0000259" key="11">
    <source>
        <dbReference type="Pfam" id="PF00441"/>
    </source>
</evidence>
<dbReference type="InterPro" id="IPR006091">
    <property type="entry name" value="Acyl-CoA_Oxase/DH_mid-dom"/>
</dbReference>
<dbReference type="RefSeq" id="WP_101264382.1">
    <property type="nucleotide sequence ID" value="NZ_NWTK01000002.1"/>
</dbReference>
<reference evidence="15 16" key="1">
    <citation type="submission" date="2017-09" db="EMBL/GenBank/DDBJ databases">
        <title>Biodiversity and function of Thalassospira species in the particle-attached aromatic-hydrocarbon-degrading consortia from the surface seawater of the South China Sea.</title>
        <authorList>
            <person name="Dong C."/>
            <person name="Liu R."/>
            <person name="Shao Z."/>
        </authorList>
    </citation>
    <scope>NUCLEOTIDE SEQUENCE [LARGE SCALE GENOMIC DNA]</scope>
    <source>
        <strain evidence="15 16">CSC1P2</strain>
    </source>
</reference>
<comment type="caution">
    <text evidence="15">The sequence shown here is derived from an EMBL/GenBank/DDBJ whole genome shotgun (WGS) entry which is preliminary data.</text>
</comment>
<dbReference type="EC" id="1.3.99.41" evidence="8"/>
<evidence type="ECO:0000259" key="12">
    <source>
        <dbReference type="Pfam" id="PF02770"/>
    </source>
</evidence>
<dbReference type="AlphaFoldDB" id="A0A2N3KXP5"/>
<dbReference type="InterPro" id="IPR009075">
    <property type="entry name" value="AcylCo_DH/oxidase_C"/>
</dbReference>
<evidence type="ECO:0000256" key="1">
    <source>
        <dbReference type="ARBA" id="ARBA00001974"/>
    </source>
</evidence>
<evidence type="ECO:0000256" key="7">
    <source>
        <dbReference type="ARBA" id="ARBA00058683"/>
    </source>
</evidence>
<dbReference type="InterPro" id="IPR009100">
    <property type="entry name" value="AcylCoA_DH/oxidase_NM_dom_sf"/>
</dbReference>
<comment type="cofactor">
    <cofactor evidence="1 10">
        <name>FAD</name>
        <dbReference type="ChEBI" id="CHEBI:57692"/>
    </cofactor>
</comment>
<comment type="function">
    <text evidence="7">Involved in the assimilation of dimethylsulphoniopropionate (DMSP), an important compound in the fixation of carbon in marine phytoplankton, by mediating the conversion of 3-(methylthio)propanoyl-CoA (MMPA-CoA) to 3-(methylthio)acryloyl-CoA (MTA-CoA).</text>
</comment>
<dbReference type="InterPro" id="IPR013786">
    <property type="entry name" value="AcylCoA_DH/ox_N"/>
</dbReference>
<evidence type="ECO:0000313" key="16">
    <source>
        <dbReference type="Proteomes" id="UP000233597"/>
    </source>
</evidence>
<feature type="domain" description="Acyl-CoA oxidase/dehydrogenase middle" evidence="12">
    <location>
        <begin position="163"/>
        <end position="270"/>
    </location>
</feature>
<dbReference type="GO" id="GO:0050660">
    <property type="term" value="F:flavin adenine dinucleotide binding"/>
    <property type="evidence" value="ECO:0007669"/>
    <property type="project" value="InterPro"/>
</dbReference>
<name>A0A2N3KXP5_9PROT</name>
<dbReference type="InterPro" id="IPR036250">
    <property type="entry name" value="AcylCo_DH-like_C"/>
</dbReference>
<dbReference type="PANTHER" id="PTHR42803:SF1">
    <property type="entry name" value="BROAD-SPECIFICITY LINEAR ACYL-COA DEHYDROGENASE FADE5"/>
    <property type="match status" value="1"/>
</dbReference>
<dbReference type="Proteomes" id="UP000233597">
    <property type="component" value="Unassembled WGS sequence"/>
</dbReference>
<feature type="domain" description="Acyl-CoA dehydrogenase/oxidase C-terminal" evidence="11">
    <location>
        <begin position="285"/>
        <end position="453"/>
    </location>
</feature>
<comment type="similarity">
    <text evidence="2 10">Belongs to the acyl-CoA dehydrogenase family.</text>
</comment>
<evidence type="ECO:0000259" key="13">
    <source>
        <dbReference type="Pfam" id="PF02771"/>
    </source>
</evidence>
<organism evidence="15 16">
    <name type="scientific">Thalassospira marina</name>
    <dbReference type="NCBI Taxonomy" id="2048283"/>
    <lineage>
        <taxon>Bacteria</taxon>
        <taxon>Pseudomonadati</taxon>
        <taxon>Pseudomonadota</taxon>
        <taxon>Alphaproteobacteria</taxon>
        <taxon>Rhodospirillales</taxon>
        <taxon>Thalassospiraceae</taxon>
        <taxon>Thalassospira</taxon>
    </lineage>
</organism>
<dbReference type="SUPFAM" id="SSF56645">
    <property type="entry name" value="Acyl-CoA dehydrogenase NM domain-like"/>
    <property type="match status" value="1"/>
</dbReference>
<dbReference type="Pfam" id="PF12806">
    <property type="entry name" value="Acyl-CoA_dh_C"/>
    <property type="match status" value="1"/>
</dbReference>
<dbReference type="Gene3D" id="1.10.540.10">
    <property type="entry name" value="Acyl-CoA dehydrogenase/oxidase, N-terminal domain"/>
    <property type="match status" value="1"/>
</dbReference>
<evidence type="ECO:0000256" key="8">
    <source>
        <dbReference type="ARBA" id="ARBA00066694"/>
    </source>
</evidence>
<keyword evidence="4 10" id="KW-0274">FAD</keyword>
<dbReference type="InterPro" id="IPR037069">
    <property type="entry name" value="AcylCoA_DH/ox_N_sf"/>
</dbReference>
<keyword evidence="3 10" id="KW-0285">Flavoprotein</keyword>
<proteinExistence type="inferred from homology"/>
<feature type="domain" description="Acetyl-CoA dehydrogenase-like C-terminal" evidence="14">
    <location>
        <begin position="475"/>
        <end position="572"/>
    </location>
</feature>
<feature type="domain" description="Acyl-CoA dehydrogenase/oxidase N-terminal" evidence="13">
    <location>
        <begin position="36"/>
        <end position="158"/>
    </location>
</feature>
<evidence type="ECO:0000256" key="10">
    <source>
        <dbReference type="RuleBase" id="RU362125"/>
    </source>
</evidence>
<dbReference type="FunFam" id="2.40.110.10:FF:000031">
    <property type="entry name" value="Acyl-CoA dehydrogenase, putative"/>
    <property type="match status" value="1"/>
</dbReference>
<sequence length="597" mass="63982">MTDYLPPIDDVRFILRHVIGLDGIAEIPAFADATPETLDAILDEAGKLAAGHLAPLNRTGDQQGSHLQSDGSVKTPDGWQDAYRHFQDGGWQGISASPDHGGMGLPLTIGAAVAEFWHSANMAFALCPMLTAGAIELLTTHGSPAQKDLYLTRLISGEWTGTMNLTEPQAGSDLAQVRSRAEPDGNGNWLVRGQKIFITYGDHNLTDNIVHLVLARTPDAPAGVKGISLFIVPKYLCDENGILGQRNDVHVVSLEHKLGIHASPTAVLSFGDDKGAVGYMVGKEGNGLAAMFTMMNNARLAVGQQGIAIGERAYQQALDYAKTRIQGRDTKTSTPAPILHHPDIARMLLRMRASTEAARILALYAANQLDIAHHHSDAAIAANAQARADLLIPMVKAWSTDLGVENASLGIQVHGGMGFIEETGAAQHLRDARIAPIYEGTNGIQALDLIGRKLLRDQGAAAFALMDTITTDIAGNAFEPSLGTAISQLKTCTKQILDTCTDDHNLAQTVASPYLRLFATICGGWLMARSQVALDTARGDYSSAFITRKQASITFYISQILPECEMLHSQIHHCLQPAISGQPGNIIMEIETAFATD</sequence>
<dbReference type="Pfam" id="PF02770">
    <property type="entry name" value="Acyl-CoA_dh_M"/>
    <property type="match status" value="1"/>
</dbReference>
<evidence type="ECO:0000256" key="6">
    <source>
        <dbReference type="ARBA" id="ARBA00051388"/>
    </source>
</evidence>
<evidence type="ECO:0000313" key="15">
    <source>
        <dbReference type="EMBL" id="PKR55334.1"/>
    </source>
</evidence>
<dbReference type="InterPro" id="IPR046373">
    <property type="entry name" value="Acyl-CoA_Oxase/DH_mid-dom_sf"/>
</dbReference>
<dbReference type="Gene3D" id="1.20.140.10">
    <property type="entry name" value="Butyryl-CoA Dehydrogenase, subunit A, domain 3"/>
    <property type="match status" value="1"/>
</dbReference>
<dbReference type="Pfam" id="PF02771">
    <property type="entry name" value="Acyl-CoA_dh_N"/>
    <property type="match status" value="1"/>
</dbReference>
<dbReference type="EMBL" id="NWTK01000002">
    <property type="protein sequence ID" value="PKR55334.1"/>
    <property type="molecule type" value="Genomic_DNA"/>
</dbReference>
<protein>
    <recommendedName>
        <fullName evidence="9">3-methylmercaptopropionyl-CoA dehydrogenase</fullName>
        <ecNumber evidence="8">1.3.99.41</ecNumber>
    </recommendedName>
</protein>
<dbReference type="GO" id="GO:0016627">
    <property type="term" value="F:oxidoreductase activity, acting on the CH-CH group of donors"/>
    <property type="evidence" value="ECO:0007669"/>
    <property type="project" value="InterPro"/>
</dbReference>
<gene>
    <name evidence="15" type="ORF">COO20_03935</name>
</gene>
<comment type="catalytic activity">
    <reaction evidence="6">
        <text>3-(methylsulfanyl)propanoyl-CoA + oxidized [electron-transfer flavoprotein] + H(+) = 3-(methylsulfanyl)acryloyl-CoA + reduced [electron-transfer flavoprotein]</text>
        <dbReference type="Rhea" id="RHEA:52612"/>
        <dbReference type="Rhea" id="RHEA-COMP:10685"/>
        <dbReference type="Rhea" id="RHEA-COMP:10686"/>
        <dbReference type="ChEBI" id="CHEBI:15378"/>
        <dbReference type="ChEBI" id="CHEBI:57692"/>
        <dbReference type="ChEBI" id="CHEBI:58307"/>
        <dbReference type="ChEBI" id="CHEBI:82815"/>
        <dbReference type="ChEBI" id="CHEBI:84994"/>
        <dbReference type="EC" id="1.3.99.41"/>
    </reaction>
    <physiologicalReaction direction="left-to-right" evidence="6">
        <dbReference type="Rhea" id="RHEA:52613"/>
    </physiologicalReaction>
</comment>
<evidence type="ECO:0000256" key="2">
    <source>
        <dbReference type="ARBA" id="ARBA00009347"/>
    </source>
</evidence>
<dbReference type="SUPFAM" id="SSF47203">
    <property type="entry name" value="Acyl-CoA dehydrogenase C-terminal domain-like"/>
    <property type="match status" value="1"/>
</dbReference>
<dbReference type="InterPro" id="IPR052166">
    <property type="entry name" value="Diverse_Acyl-CoA_DH"/>
</dbReference>
<evidence type="ECO:0000259" key="14">
    <source>
        <dbReference type="Pfam" id="PF12806"/>
    </source>
</evidence>
<dbReference type="InterPro" id="IPR025878">
    <property type="entry name" value="Acyl-CoA_dh-like_C_dom"/>
</dbReference>
<dbReference type="Pfam" id="PF00441">
    <property type="entry name" value="Acyl-CoA_dh_1"/>
    <property type="match status" value="1"/>
</dbReference>
<dbReference type="OrthoDB" id="5510711at2"/>
<dbReference type="PANTHER" id="PTHR42803">
    <property type="entry name" value="ACYL-COA DEHYDROGENASE"/>
    <property type="match status" value="1"/>
</dbReference>
<evidence type="ECO:0000256" key="5">
    <source>
        <dbReference type="ARBA" id="ARBA00023002"/>
    </source>
</evidence>
<evidence type="ECO:0000256" key="4">
    <source>
        <dbReference type="ARBA" id="ARBA00022827"/>
    </source>
</evidence>
<accession>A0A2N3KXP5</accession>
<evidence type="ECO:0000256" key="3">
    <source>
        <dbReference type="ARBA" id="ARBA00022630"/>
    </source>
</evidence>
<keyword evidence="5 10" id="KW-0560">Oxidoreductase</keyword>
<dbReference type="Gene3D" id="2.40.110.10">
    <property type="entry name" value="Butyryl-CoA Dehydrogenase, subunit A, domain 2"/>
    <property type="match status" value="1"/>
</dbReference>